<dbReference type="GO" id="GO:0006355">
    <property type="term" value="P:regulation of DNA-templated transcription"/>
    <property type="evidence" value="ECO:0007669"/>
    <property type="project" value="InterPro"/>
</dbReference>
<feature type="modified residue" description="4-aspartylphosphate" evidence="5">
    <location>
        <position position="51"/>
    </location>
</feature>
<dbReference type="Gene3D" id="1.10.8.60">
    <property type="match status" value="1"/>
</dbReference>
<dbReference type="Pfam" id="PF00072">
    <property type="entry name" value="Response_reg"/>
    <property type="match status" value="1"/>
</dbReference>
<feature type="domain" description="Sigma-54 factor interaction" evidence="6">
    <location>
        <begin position="135"/>
        <end position="364"/>
    </location>
</feature>
<feature type="domain" description="Response regulatory" evidence="7">
    <location>
        <begin position="2"/>
        <end position="116"/>
    </location>
</feature>
<evidence type="ECO:0000259" key="6">
    <source>
        <dbReference type="PROSITE" id="PS50045"/>
    </source>
</evidence>
<gene>
    <name evidence="8" type="ORF">BLW93_04330</name>
</gene>
<accession>A0A1R1MLH8</accession>
<evidence type="ECO:0000256" key="3">
    <source>
        <dbReference type="ARBA" id="ARBA00023015"/>
    </source>
</evidence>
<keyword evidence="5" id="KW-0597">Phosphoprotein</keyword>
<evidence type="ECO:0000256" key="1">
    <source>
        <dbReference type="ARBA" id="ARBA00022741"/>
    </source>
</evidence>
<evidence type="ECO:0000256" key="4">
    <source>
        <dbReference type="ARBA" id="ARBA00023163"/>
    </source>
</evidence>
<dbReference type="RefSeq" id="WP_076712883.1">
    <property type="nucleotide sequence ID" value="NZ_MOEN01000012.1"/>
</dbReference>
<dbReference type="InterPro" id="IPR058031">
    <property type="entry name" value="AAA_lid_NorR"/>
</dbReference>
<dbReference type="PANTHER" id="PTHR32071:SF113">
    <property type="entry name" value="ALGINATE BIOSYNTHESIS TRANSCRIPTIONAL REGULATORY PROTEIN ALGB"/>
    <property type="match status" value="1"/>
</dbReference>
<dbReference type="GO" id="GO:0005524">
    <property type="term" value="F:ATP binding"/>
    <property type="evidence" value="ECO:0007669"/>
    <property type="project" value="UniProtKB-KW"/>
</dbReference>
<dbReference type="CDD" id="cd00156">
    <property type="entry name" value="REC"/>
    <property type="match status" value="1"/>
</dbReference>
<dbReference type="AlphaFoldDB" id="A0A1R1MLH8"/>
<evidence type="ECO:0000259" key="7">
    <source>
        <dbReference type="PROSITE" id="PS50110"/>
    </source>
</evidence>
<dbReference type="InterPro" id="IPR027417">
    <property type="entry name" value="P-loop_NTPase"/>
</dbReference>
<keyword evidence="2" id="KW-0067">ATP-binding</keyword>
<organism evidence="8 9">
    <name type="scientific">Desulfurobacterium indicum</name>
    <dbReference type="NCBI Taxonomy" id="1914305"/>
    <lineage>
        <taxon>Bacteria</taxon>
        <taxon>Pseudomonadati</taxon>
        <taxon>Aquificota</taxon>
        <taxon>Aquificia</taxon>
        <taxon>Desulfurobacteriales</taxon>
        <taxon>Desulfurobacteriaceae</taxon>
        <taxon>Desulfurobacterium</taxon>
    </lineage>
</organism>
<name>A0A1R1MLH8_9BACT</name>
<sequence length="443" mass="50286">MKALIVDDEKSIRDILGMMLEEFDFETEEAANVEESLKKLENHDYDLILLDLRLPDGSGMEVLKKVREKQLKTEVIIITAFASSETAKEAIKLGAFDYVAKPFDISELRLIFRNVKKKIELEKKVEEYEDTYKDFIGESPKIKKIKEFIKKIAPYDTNVLITGESGTGKEVVARTIHNLSNRKTAPFVAINCASLPSELLESELFGYKKGAFTGATRNKKGLIEEANGGTLFLDEIGDMPLPLQAKLLRFLEEKKIRPIGGIEEKEVDVRVIAATNSNLEEKISKGLFREDLFYRLSTITINLPPLRERKEDIPPLIEYFAKKLSKKYGKKFGSISSDFINYVMSLPLKGNVRELRNLVEKAIILSDKDILSLPITGEEKNPHTEIIIPDEGVNLKNILEELEKEYLLKALEKTGGKKKEAASLLGLTFREFRYRLSKYGLSQ</sequence>
<dbReference type="SUPFAM" id="SSF46689">
    <property type="entry name" value="Homeodomain-like"/>
    <property type="match status" value="1"/>
</dbReference>
<reference evidence="8 9" key="1">
    <citation type="submission" date="2016-10" db="EMBL/GenBank/DDBJ databases">
        <title>Genome sequence of a sulfur-reducing bacterium Desulfurobacterium indicum K6013.</title>
        <authorList>
            <person name="Cao J."/>
            <person name="Shao Z."/>
            <person name="Alain K."/>
            <person name="Jebbar M."/>
        </authorList>
    </citation>
    <scope>NUCLEOTIDE SEQUENCE [LARGE SCALE GENOMIC DNA]</scope>
    <source>
        <strain evidence="8 9">K6013</strain>
    </source>
</reference>
<dbReference type="InterPro" id="IPR011006">
    <property type="entry name" value="CheY-like_superfamily"/>
</dbReference>
<dbReference type="InterPro" id="IPR002197">
    <property type="entry name" value="HTH_Fis"/>
</dbReference>
<dbReference type="InterPro" id="IPR025943">
    <property type="entry name" value="Sigma_54_int_dom_ATP-bd_2"/>
</dbReference>
<keyword evidence="3" id="KW-0805">Transcription regulation</keyword>
<dbReference type="SUPFAM" id="SSF52540">
    <property type="entry name" value="P-loop containing nucleoside triphosphate hydrolases"/>
    <property type="match status" value="1"/>
</dbReference>
<dbReference type="Gene3D" id="3.40.50.2300">
    <property type="match status" value="1"/>
</dbReference>
<dbReference type="SUPFAM" id="SSF52172">
    <property type="entry name" value="CheY-like"/>
    <property type="match status" value="1"/>
</dbReference>
<dbReference type="InterPro" id="IPR003593">
    <property type="entry name" value="AAA+_ATPase"/>
</dbReference>
<proteinExistence type="predicted"/>
<evidence type="ECO:0000313" key="9">
    <source>
        <dbReference type="Proteomes" id="UP000187408"/>
    </source>
</evidence>
<dbReference type="Gene3D" id="1.10.10.60">
    <property type="entry name" value="Homeodomain-like"/>
    <property type="match status" value="1"/>
</dbReference>
<dbReference type="PRINTS" id="PR01590">
    <property type="entry name" value="HTHFIS"/>
</dbReference>
<dbReference type="GO" id="GO:0043565">
    <property type="term" value="F:sequence-specific DNA binding"/>
    <property type="evidence" value="ECO:0007669"/>
    <property type="project" value="InterPro"/>
</dbReference>
<dbReference type="PROSITE" id="PS00675">
    <property type="entry name" value="SIGMA54_INTERACT_1"/>
    <property type="match status" value="1"/>
</dbReference>
<dbReference type="Pfam" id="PF02954">
    <property type="entry name" value="HTH_8"/>
    <property type="match status" value="1"/>
</dbReference>
<keyword evidence="9" id="KW-1185">Reference proteome</keyword>
<evidence type="ECO:0000313" key="8">
    <source>
        <dbReference type="EMBL" id="OMH40626.1"/>
    </source>
</evidence>
<dbReference type="PANTHER" id="PTHR32071">
    <property type="entry name" value="TRANSCRIPTIONAL REGULATORY PROTEIN"/>
    <property type="match status" value="1"/>
</dbReference>
<dbReference type="CDD" id="cd00009">
    <property type="entry name" value="AAA"/>
    <property type="match status" value="1"/>
</dbReference>
<comment type="caution">
    <text evidence="8">The sequence shown here is derived from an EMBL/GenBank/DDBJ whole genome shotgun (WGS) entry which is preliminary data.</text>
</comment>
<dbReference type="PROSITE" id="PS50045">
    <property type="entry name" value="SIGMA54_INTERACT_4"/>
    <property type="match status" value="1"/>
</dbReference>
<dbReference type="OrthoDB" id="9334at2"/>
<dbReference type="STRING" id="1914305.BLW93_04330"/>
<dbReference type="InterPro" id="IPR009057">
    <property type="entry name" value="Homeodomain-like_sf"/>
</dbReference>
<keyword evidence="4" id="KW-0804">Transcription</keyword>
<protein>
    <submittedName>
        <fullName evidence="8">Fis family transcriptional regulator</fullName>
    </submittedName>
</protein>
<dbReference type="PROSITE" id="PS50110">
    <property type="entry name" value="RESPONSE_REGULATORY"/>
    <property type="match status" value="1"/>
</dbReference>
<dbReference type="InterPro" id="IPR001789">
    <property type="entry name" value="Sig_transdc_resp-reg_receiver"/>
</dbReference>
<dbReference type="SMART" id="SM00382">
    <property type="entry name" value="AAA"/>
    <property type="match status" value="1"/>
</dbReference>
<evidence type="ECO:0000256" key="5">
    <source>
        <dbReference type="PROSITE-ProRule" id="PRU00169"/>
    </source>
</evidence>
<dbReference type="Gene3D" id="3.40.50.300">
    <property type="entry name" value="P-loop containing nucleotide triphosphate hydrolases"/>
    <property type="match status" value="1"/>
</dbReference>
<dbReference type="GO" id="GO:0000160">
    <property type="term" value="P:phosphorelay signal transduction system"/>
    <property type="evidence" value="ECO:0007669"/>
    <property type="project" value="InterPro"/>
</dbReference>
<dbReference type="Pfam" id="PF00158">
    <property type="entry name" value="Sigma54_activat"/>
    <property type="match status" value="1"/>
</dbReference>
<dbReference type="InterPro" id="IPR002078">
    <property type="entry name" value="Sigma_54_int"/>
</dbReference>
<dbReference type="PROSITE" id="PS00676">
    <property type="entry name" value="SIGMA54_INTERACT_2"/>
    <property type="match status" value="1"/>
</dbReference>
<dbReference type="SMART" id="SM00448">
    <property type="entry name" value="REC"/>
    <property type="match status" value="1"/>
</dbReference>
<dbReference type="Pfam" id="PF25601">
    <property type="entry name" value="AAA_lid_14"/>
    <property type="match status" value="1"/>
</dbReference>
<dbReference type="Proteomes" id="UP000187408">
    <property type="component" value="Unassembled WGS sequence"/>
</dbReference>
<dbReference type="FunFam" id="3.40.50.300:FF:000006">
    <property type="entry name" value="DNA-binding transcriptional regulator NtrC"/>
    <property type="match status" value="1"/>
</dbReference>
<keyword evidence="1" id="KW-0547">Nucleotide-binding</keyword>
<evidence type="ECO:0000256" key="2">
    <source>
        <dbReference type="ARBA" id="ARBA00022840"/>
    </source>
</evidence>
<dbReference type="EMBL" id="MOEN01000012">
    <property type="protein sequence ID" value="OMH40626.1"/>
    <property type="molecule type" value="Genomic_DNA"/>
</dbReference>
<dbReference type="InterPro" id="IPR025662">
    <property type="entry name" value="Sigma_54_int_dom_ATP-bd_1"/>
</dbReference>